<comment type="caution">
    <text evidence="9">The sequence shown here is derived from an EMBL/GenBank/DDBJ whole genome shotgun (WGS) entry which is preliminary data.</text>
</comment>
<evidence type="ECO:0000256" key="2">
    <source>
        <dbReference type="ARBA" id="ARBA00022723"/>
    </source>
</evidence>
<dbReference type="EMBL" id="SJPZ01000001">
    <property type="protein sequence ID" value="TWU67435.1"/>
    <property type="molecule type" value="Genomic_DNA"/>
</dbReference>
<evidence type="ECO:0000313" key="9">
    <source>
        <dbReference type="EMBL" id="TWU67435.1"/>
    </source>
</evidence>
<keyword evidence="4" id="KW-0411">Iron-sulfur</keyword>
<proteinExistence type="inferred from homology"/>
<dbReference type="InterPro" id="IPR020558">
    <property type="entry name" value="DiOHA_6PGluconate_deHydtase_CS"/>
</dbReference>
<name>A0A5C6G0L5_9PLAN</name>
<evidence type="ECO:0000313" key="10">
    <source>
        <dbReference type="Proteomes" id="UP000316476"/>
    </source>
</evidence>
<dbReference type="FunFam" id="3.50.30.80:FF:000001">
    <property type="entry name" value="Dihydroxy-acid dehydratase"/>
    <property type="match status" value="1"/>
</dbReference>
<sequence>MDSKPTSPAGNTNESRDPARLRSHRWFGPDDLRSFGHRSRLKGAGFDDSDFQGKPVIGILNTWSDLNTCHSHFPQRADEVRRGILQAGGFPVEVPVLSLGEMLMKPTTMLYRNLLAMEVEEVLRCHPIDAAVLMGGCDKTVPALLMGAISADIPSIFLPAGPMLKARWKDQTLGSGSDVWKYWDERLAGNLCDADWKGIENCIARSAGTCMTMGTASTMACITEAMGFSLAGAACTPSVLSQHSRLATQTGRRAVDMAWEDFRPSKFMTAGSIDNGVITSLSIGGSTNAIVHLIAIAGRLGIELTMDRFDQLSDRTPVLGDIRPGGRYLMEDFYDAGGLPALLNRMTDLLDTDALTVSGVTLGQQINGAEVIDDEVIRPRENPVSPVGGTCVLRGNLAPSGCVIKSIAADKRLLKHRGPALVFDNYPAMKAAINDPDLDVGADSVLILRNAGPLGAPGFPEWGMLPIPQKLLRQGVRDMVRISDARMSGTSYGTCVLHIAPESAASGPLALVQTGDMIAIDVEARTIHWEVDDDEAERRRSAWVAPDVTPPRGYGRLYAKHVTQADQGCDFDFLVGRSPDAEPSIH</sequence>
<evidence type="ECO:0000259" key="8">
    <source>
        <dbReference type="Pfam" id="PF24877"/>
    </source>
</evidence>
<evidence type="ECO:0000256" key="5">
    <source>
        <dbReference type="ARBA" id="ARBA00023239"/>
    </source>
</evidence>
<dbReference type="PROSITE" id="PS00886">
    <property type="entry name" value="ILVD_EDD_1"/>
    <property type="match status" value="1"/>
</dbReference>
<reference evidence="9 10" key="1">
    <citation type="submission" date="2019-02" db="EMBL/GenBank/DDBJ databases">
        <title>Deep-cultivation of Planctomycetes and their phenomic and genomic characterization uncovers novel biology.</title>
        <authorList>
            <person name="Wiegand S."/>
            <person name="Jogler M."/>
            <person name="Boedeker C."/>
            <person name="Pinto D."/>
            <person name="Vollmers J."/>
            <person name="Rivas-Marin E."/>
            <person name="Kohn T."/>
            <person name="Peeters S.H."/>
            <person name="Heuer A."/>
            <person name="Rast P."/>
            <person name="Oberbeckmann S."/>
            <person name="Bunk B."/>
            <person name="Jeske O."/>
            <person name="Meyerdierks A."/>
            <person name="Storesund J.E."/>
            <person name="Kallscheuer N."/>
            <person name="Luecker S."/>
            <person name="Lage O.M."/>
            <person name="Pohl T."/>
            <person name="Merkel B.J."/>
            <person name="Hornburger P."/>
            <person name="Mueller R.-W."/>
            <person name="Bruemmer F."/>
            <person name="Labrenz M."/>
            <person name="Spormann A.M."/>
            <person name="Op Den Camp H."/>
            <person name="Overmann J."/>
            <person name="Amann R."/>
            <person name="Jetten M.S.M."/>
            <person name="Mascher T."/>
            <person name="Medema M.H."/>
            <person name="Devos D.P."/>
            <person name="Kaster A.-K."/>
            <person name="Ovreas L."/>
            <person name="Rohde M."/>
            <person name="Galperin M.Y."/>
            <person name="Jogler C."/>
        </authorList>
    </citation>
    <scope>NUCLEOTIDE SEQUENCE [LARGE SCALE GENOMIC DNA]</scope>
    <source>
        <strain evidence="9 10">V7</strain>
    </source>
</reference>
<dbReference type="InterPro" id="IPR037237">
    <property type="entry name" value="IlvD/EDD_N"/>
</dbReference>
<dbReference type="InterPro" id="IPR042096">
    <property type="entry name" value="Dihydro-acid_dehy_C"/>
</dbReference>
<accession>A0A5C6G0L5</accession>
<dbReference type="SUPFAM" id="SSF143975">
    <property type="entry name" value="IlvD/EDD N-terminal domain-like"/>
    <property type="match status" value="1"/>
</dbReference>
<dbReference type="Pfam" id="PF00920">
    <property type="entry name" value="ILVD_EDD_N"/>
    <property type="match status" value="1"/>
</dbReference>
<keyword evidence="3" id="KW-0408">Iron</keyword>
<dbReference type="EC" id="4.2.1.25" evidence="9"/>
<feature type="domain" description="Dihydroxy-acid/6-phosphogluconate dehydratase N-terminal" evidence="7">
    <location>
        <begin position="54"/>
        <end position="364"/>
    </location>
</feature>
<evidence type="ECO:0000256" key="6">
    <source>
        <dbReference type="SAM" id="MobiDB-lite"/>
    </source>
</evidence>
<dbReference type="AlphaFoldDB" id="A0A5C6G0L5"/>
<dbReference type="InterPro" id="IPR052352">
    <property type="entry name" value="Sugar_Degrad_Dehydratases"/>
</dbReference>
<organism evidence="9 10">
    <name type="scientific">Crateriforma conspicua</name>
    <dbReference type="NCBI Taxonomy" id="2527996"/>
    <lineage>
        <taxon>Bacteria</taxon>
        <taxon>Pseudomonadati</taxon>
        <taxon>Planctomycetota</taxon>
        <taxon>Planctomycetia</taxon>
        <taxon>Planctomycetales</taxon>
        <taxon>Planctomycetaceae</taxon>
        <taxon>Crateriforma</taxon>
    </lineage>
</organism>
<dbReference type="GO" id="GO:0050020">
    <property type="term" value="F:L-arabinonate dehydratase activity"/>
    <property type="evidence" value="ECO:0007669"/>
    <property type="project" value="UniProtKB-EC"/>
</dbReference>
<dbReference type="Pfam" id="PF24877">
    <property type="entry name" value="ILV_EDD_C"/>
    <property type="match status" value="1"/>
</dbReference>
<feature type="domain" description="Dihydroxy-acid/6-phosphogluconate dehydratase C-terminal" evidence="8">
    <location>
        <begin position="375"/>
        <end position="569"/>
    </location>
</feature>
<evidence type="ECO:0000256" key="1">
    <source>
        <dbReference type="ARBA" id="ARBA00006486"/>
    </source>
</evidence>
<evidence type="ECO:0000256" key="4">
    <source>
        <dbReference type="ARBA" id="ARBA00023014"/>
    </source>
</evidence>
<dbReference type="Proteomes" id="UP000316476">
    <property type="component" value="Unassembled WGS sequence"/>
</dbReference>
<dbReference type="NCBIfam" id="NF009559">
    <property type="entry name" value="PRK13016.1"/>
    <property type="match status" value="1"/>
</dbReference>
<feature type="compositionally biased region" description="Polar residues" evidence="6">
    <location>
        <begin position="1"/>
        <end position="13"/>
    </location>
</feature>
<evidence type="ECO:0000259" key="7">
    <source>
        <dbReference type="Pfam" id="PF00920"/>
    </source>
</evidence>
<dbReference type="PANTHER" id="PTHR43183:SF2">
    <property type="entry name" value="DIHYDROXY-ACID DEHYDRATASE"/>
    <property type="match status" value="1"/>
</dbReference>
<protein>
    <submittedName>
        <fullName evidence="9">L-arabonate dehydratase</fullName>
        <ecNumber evidence="9">4.2.1.25</ecNumber>
    </submittedName>
</protein>
<evidence type="ECO:0000256" key="3">
    <source>
        <dbReference type="ARBA" id="ARBA00023004"/>
    </source>
</evidence>
<gene>
    <name evidence="9" type="primary">araC_2</name>
    <name evidence="9" type="ORF">V7x_30090</name>
</gene>
<dbReference type="RefSeq" id="WP_146413847.1">
    <property type="nucleotide sequence ID" value="NZ_SJPZ01000001.1"/>
</dbReference>
<dbReference type="GO" id="GO:0051536">
    <property type="term" value="F:iron-sulfur cluster binding"/>
    <property type="evidence" value="ECO:0007669"/>
    <property type="project" value="UniProtKB-KW"/>
</dbReference>
<comment type="similarity">
    <text evidence="1">Belongs to the IlvD/Edd family.</text>
</comment>
<dbReference type="PANTHER" id="PTHR43183">
    <property type="entry name" value="HYPOTHETICAL DIHYDROXYACID DEHYDRATASE (EUROFUNG)-RELATED"/>
    <property type="match status" value="1"/>
</dbReference>
<dbReference type="Gene3D" id="3.50.30.80">
    <property type="entry name" value="IlvD/EDD C-terminal domain-like"/>
    <property type="match status" value="1"/>
</dbReference>
<dbReference type="InterPro" id="IPR056740">
    <property type="entry name" value="ILV_EDD_C"/>
</dbReference>
<dbReference type="NCBIfam" id="NF009560">
    <property type="entry name" value="PRK13017.1"/>
    <property type="match status" value="1"/>
</dbReference>
<dbReference type="SUPFAM" id="SSF52016">
    <property type="entry name" value="LeuD/IlvD-like"/>
    <property type="match status" value="1"/>
</dbReference>
<dbReference type="NCBIfam" id="NF004784">
    <property type="entry name" value="PRK06131.1"/>
    <property type="match status" value="1"/>
</dbReference>
<dbReference type="InterPro" id="IPR000581">
    <property type="entry name" value="ILV_EDD_N"/>
</dbReference>
<dbReference type="GO" id="GO:0046872">
    <property type="term" value="F:metal ion binding"/>
    <property type="evidence" value="ECO:0007669"/>
    <property type="project" value="UniProtKB-KW"/>
</dbReference>
<keyword evidence="2" id="KW-0479">Metal-binding</keyword>
<keyword evidence="5 9" id="KW-0456">Lyase</keyword>
<dbReference type="OrthoDB" id="9807077at2"/>
<feature type="region of interest" description="Disordered" evidence="6">
    <location>
        <begin position="1"/>
        <end position="25"/>
    </location>
</feature>